<dbReference type="EMBL" id="CP111016">
    <property type="protein sequence ID" value="WAR06272.1"/>
    <property type="molecule type" value="Genomic_DNA"/>
</dbReference>
<gene>
    <name evidence="3" type="ORF">MAR_021003</name>
    <name evidence="4" type="ORF">MAR_021641</name>
</gene>
<evidence type="ECO:0000259" key="2">
    <source>
        <dbReference type="Pfam" id="PF01048"/>
    </source>
</evidence>
<dbReference type="CDD" id="cd17763">
    <property type="entry name" value="UP_hUPP-like"/>
    <property type="match status" value="1"/>
</dbReference>
<dbReference type="SUPFAM" id="SSF53167">
    <property type="entry name" value="Purine and uridine phosphorylases"/>
    <property type="match status" value="1"/>
</dbReference>
<sequence>MDIIEDNRTALFEEGKEDALPTSNGRVKLHNARLKSIQDDHLYHIALSTGSDDLRRLFGDVKVVCFGGQATRMEKFARFIAREFDVSDTVHNFAAGTDRYAVYKAGPVLSVSHGIGIPSLSIVFQEIVKLIYYAGCENVTFFRIGTCGGIGLEPGTVVISQKVVNGALEPVYKQYILGRAVERPAKVDSDLIRQLYACSQNDDKFKTVLGTTLCQGRMDGAFCEHEEEEKFLWLRELADRGVTNMEMESLGFTALCDRANIPGAVCCVTLLDRCEGDGITTNLQLLHEWQTYPQILVARYIRNRLGL</sequence>
<organism evidence="3 5">
    <name type="scientific">Mya arenaria</name>
    <name type="common">Soft-shell clam</name>
    <dbReference type="NCBI Taxonomy" id="6604"/>
    <lineage>
        <taxon>Eukaryota</taxon>
        <taxon>Metazoa</taxon>
        <taxon>Spiralia</taxon>
        <taxon>Lophotrochozoa</taxon>
        <taxon>Mollusca</taxon>
        <taxon>Bivalvia</taxon>
        <taxon>Autobranchia</taxon>
        <taxon>Heteroconchia</taxon>
        <taxon>Euheterodonta</taxon>
        <taxon>Imparidentia</taxon>
        <taxon>Neoheterodontei</taxon>
        <taxon>Myida</taxon>
        <taxon>Myoidea</taxon>
        <taxon>Myidae</taxon>
        <taxon>Mya</taxon>
    </lineage>
</organism>
<keyword evidence="5" id="KW-1185">Reference proteome</keyword>
<dbReference type="PANTHER" id="PTHR43691:SF11">
    <property type="entry name" value="FI09636P-RELATED"/>
    <property type="match status" value="1"/>
</dbReference>
<evidence type="ECO:0000313" key="5">
    <source>
        <dbReference type="Proteomes" id="UP001164746"/>
    </source>
</evidence>
<reference evidence="3" key="1">
    <citation type="submission" date="2022-11" db="EMBL/GenBank/DDBJ databases">
        <title>Centuries of genome instability and evolution in soft-shell clam transmissible cancer (bioRxiv).</title>
        <authorList>
            <person name="Hart S.F.M."/>
            <person name="Yonemitsu M.A."/>
            <person name="Giersch R.M."/>
            <person name="Beal B.F."/>
            <person name="Arriagada G."/>
            <person name="Davis B.W."/>
            <person name="Ostrander E.A."/>
            <person name="Goff S.P."/>
            <person name="Metzger M.J."/>
        </authorList>
    </citation>
    <scope>NUCLEOTIDE SEQUENCE</scope>
    <source>
        <strain evidence="3">MELC-2E11</strain>
        <tissue evidence="3">Siphon/mantle</tissue>
    </source>
</reference>
<feature type="domain" description="Nucleoside phosphorylase" evidence="2">
    <location>
        <begin position="63"/>
        <end position="300"/>
    </location>
</feature>
<evidence type="ECO:0000256" key="1">
    <source>
        <dbReference type="ARBA" id="ARBA00010456"/>
    </source>
</evidence>
<proteinExistence type="inferred from homology"/>
<dbReference type="Proteomes" id="UP001164746">
    <property type="component" value="Chromosome 5"/>
</dbReference>
<dbReference type="InterPro" id="IPR000845">
    <property type="entry name" value="Nucleoside_phosphorylase_d"/>
</dbReference>
<dbReference type="EMBL" id="CP111016">
    <property type="protein sequence ID" value="WAR05634.1"/>
    <property type="molecule type" value="Genomic_DNA"/>
</dbReference>
<dbReference type="PANTHER" id="PTHR43691">
    <property type="entry name" value="URIDINE PHOSPHORYLASE"/>
    <property type="match status" value="1"/>
</dbReference>
<accession>A0ABY7E907</accession>
<dbReference type="Gene3D" id="3.40.50.1580">
    <property type="entry name" value="Nucleoside phosphorylase domain"/>
    <property type="match status" value="1"/>
</dbReference>
<evidence type="ECO:0000313" key="4">
    <source>
        <dbReference type="EMBL" id="WAR06272.1"/>
    </source>
</evidence>
<name>A0ABY7E907_MYAAR</name>
<protein>
    <submittedName>
        <fullName evidence="3">UPP1-like protein</fullName>
    </submittedName>
</protein>
<dbReference type="NCBIfam" id="TIGR01719">
    <property type="entry name" value="euk_UDPppase"/>
    <property type="match status" value="1"/>
</dbReference>
<dbReference type="InterPro" id="IPR010059">
    <property type="entry name" value="Uridine_phosphorylase_euk"/>
</dbReference>
<dbReference type="Pfam" id="PF01048">
    <property type="entry name" value="PNP_UDP_1"/>
    <property type="match status" value="1"/>
</dbReference>
<comment type="similarity">
    <text evidence="1">Belongs to the PNP/UDP phosphorylase family.</text>
</comment>
<dbReference type="InterPro" id="IPR035994">
    <property type="entry name" value="Nucleoside_phosphorylase_sf"/>
</dbReference>
<evidence type="ECO:0000313" key="3">
    <source>
        <dbReference type="EMBL" id="WAR05634.1"/>
    </source>
</evidence>